<protein>
    <submittedName>
        <fullName evidence="1">Uncharacterized protein</fullName>
    </submittedName>
</protein>
<dbReference type="EMBL" id="CAVMJV010000118">
    <property type="protein sequence ID" value="CAK5104941.1"/>
    <property type="molecule type" value="Genomic_DNA"/>
</dbReference>
<gene>
    <name evidence="1" type="ORF">MENTE1834_LOCUS43114</name>
</gene>
<comment type="caution">
    <text evidence="1">The sequence shown here is derived from an EMBL/GenBank/DDBJ whole genome shotgun (WGS) entry which is preliminary data.</text>
</comment>
<reference evidence="1" key="1">
    <citation type="submission" date="2023-11" db="EMBL/GenBank/DDBJ databases">
        <authorList>
            <person name="Poullet M."/>
        </authorList>
    </citation>
    <scope>NUCLEOTIDE SEQUENCE</scope>
    <source>
        <strain evidence="1">E1834</strain>
    </source>
</reference>
<name>A0ACB1ATH7_MELEN</name>
<evidence type="ECO:0000313" key="2">
    <source>
        <dbReference type="Proteomes" id="UP001497535"/>
    </source>
</evidence>
<dbReference type="Proteomes" id="UP001497535">
    <property type="component" value="Unassembled WGS sequence"/>
</dbReference>
<organism evidence="1 2">
    <name type="scientific">Meloidogyne enterolobii</name>
    <name type="common">Root-knot nematode worm</name>
    <name type="synonym">Meloidogyne mayaguensis</name>
    <dbReference type="NCBI Taxonomy" id="390850"/>
    <lineage>
        <taxon>Eukaryota</taxon>
        <taxon>Metazoa</taxon>
        <taxon>Ecdysozoa</taxon>
        <taxon>Nematoda</taxon>
        <taxon>Chromadorea</taxon>
        <taxon>Rhabditida</taxon>
        <taxon>Tylenchina</taxon>
        <taxon>Tylenchomorpha</taxon>
        <taxon>Tylenchoidea</taxon>
        <taxon>Meloidogynidae</taxon>
        <taxon>Meloidogyninae</taxon>
        <taxon>Meloidogyne</taxon>
    </lineage>
</organism>
<accession>A0ACB1ATH7</accession>
<keyword evidence="2" id="KW-1185">Reference proteome</keyword>
<proteinExistence type="predicted"/>
<sequence>MNNLNPTERNNWQLDPHFSEIFQPKYEDYGHSQYFNLDHGHLATASLHPHEQGYYLTNSVPQYDKINKGHWRVIEEYMSCLARKAEETFIYTGTLFLPNEETNLMEFQVLGDKEIYVPTHLFKIVILKIFVNFSWKYWLEAYVITNINLDELFVEKHVNTNPYANDGSPKIVHDCRKDVHFLEYQQNIPKYTENNIPKYITNLLEYYRKPYKFIEENSDFRLFSLLSEKIKNEKDGVLFDMETENFDNNLNENDINKDSSNNLTFGNVTEKIVKEILLTKDKNKNIVELNKNNNKMNKGKEKVRDNQEQSTQKYKKDFSKDLVQKNLEIGQTSETQSEKLFLNNLNKNDNKTKIVENEWQEISSKKKKDKKRNQKLISDKGKNKLNKNIGLSPLKTDNIQIINDNRIFEEQSLTKLAVNDDDLTSKSTEGLQENSNETKSVDSKNTDQGKKNKKKSKGKEQKQQNKNKLKIKENNSEDLFYIKQAIKQNNREIQEKIQQQKKAEKEARIAKEIELRNTKNDRKEKRKIKKQLKTKQLQGQNNLEALPTEKVLDLISDRINVLIDSAEIISKLIDNLNEENYLEFYCLIDKAILHFFESIQKYFWLFNIKFELIEYWRFEKKFYEDFCTAICSISKSYPQTIQNHGKFTAFGYKFLMFYQTKGDELIDNVRGNIEKALAVVLSEKQKAERIISVEDKIGY</sequence>
<evidence type="ECO:0000313" key="1">
    <source>
        <dbReference type="EMBL" id="CAK5104941.1"/>
    </source>
</evidence>